<gene>
    <name evidence="1" type="ORF">AVDCRST_MAG37-428</name>
</gene>
<sequence length="87" mass="9738">MQPDSEPDQFVLCSGHTILECRCGERTILIGLEEDWYLEGHTVFGCECGEELTLADSLDEEPIPDEDLDEEALGVRELLRSLRTPGT</sequence>
<accession>A0A6J4Q018</accession>
<proteinExistence type="predicted"/>
<dbReference type="AlphaFoldDB" id="A0A6J4Q018"/>
<organism evidence="1">
    <name type="scientific">uncultured Rubrobacteraceae bacterium</name>
    <dbReference type="NCBI Taxonomy" id="349277"/>
    <lineage>
        <taxon>Bacteria</taxon>
        <taxon>Bacillati</taxon>
        <taxon>Actinomycetota</taxon>
        <taxon>Rubrobacteria</taxon>
        <taxon>Rubrobacterales</taxon>
        <taxon>Rubrobacteraceae</taxon>
        <taxon>environmental samples</taxon>
    </lineage>
</organism>
<evidence type="ECO:0000313" key="1">
    <source>
        <dbReference type="EMBL" id="CAA9428569.1"/>
    </source>
</evidence>
<protein>
    <submittedName>
        <fullName evidence="1">Uncharacterized protein</fullName>
    </submittedName>
</protein>
<name>A0A6J4Q018_9ACTN</name>
<reference evidence="1" key="1">
    <citation type="submission" date="2020-02" db="EMBL/GenBank/DDBJ databases">
        <authorList>
            <person name="Meier V. D."/>
        </authorList>
    </citation>
    <scope>NUCLEOTIDE SEQUENCE</scope>
    <source>
        <strain evidence="1">AVDCRST_MAG37</strain>
    </source>
</reference>
<dbReference type="EMBL" id="CADCVD010000019">
    <property type="protein sequence ID" value="CAA9428569.1"/>
    <property type="molecule type" value="Genomic_DNA"/>
</dbReference>